<evidence type="ECO:0000313" key="1">
    <source>
        <dbReference type="EMBL" id="SJZ52275.1"/>
    </source>
</evidence>
<reference evidence="1 2" key="1">
    <citation type="submission" date="2017-02" db="EMBL/GenBank/DDBJ databases">
        <authorList>
            <person name="Peterson S.W."/>
        </authorList>
    </citation>
    <scope>NUCLEOTIDE SEQUENCE [LARGE SCALE GENOMIC DNA]</scope>
    <source>
        <strain evidence="1 2">ATCC 43324</strain>
    </source>
</reference>
<dbReference type="STRING" id="28136.SAMN02745202_00376"/>
<dbReference type="AlphaFoldDB" id="A0A1T4LC63"/>
<proteinExistence type="predicted"/>
<sequence>MCCSSSTMNRRMEQSFRLLFIGLSALLWAACGHVENEFSSERIFFVFDNGLHHNDALAEAMVPNSGIFCTIRQQMQGGVNQYVCHNTAGRTTATPLSAVDLQRTHMLGLNNGLIVGYGNLNDPPTFYAYDRECPNCFNPQTIPLRSRPLRLEAGGLATCDVCHRQYSLNNNGLIVQGEKGKKLTRYRANTTGPYGVLSVN</sequence>
<dbReference type="EMBL" id="FUXK01000003">
    <property type="protein sequence ID" value="SJZ52275.1"/>
    <property type="molecule type" value="Genomic_DNA"/>
</dbReference>
<name>A0A1T4LC63_9BACT</name>
<dbReference type="eggNOG" id="ENOG5033DC5">
    <property type="taxonomic scope" value="Bacteria"/>
</dbReference>
<accession>A0A1T4LC63</accession>
<protein>
    <submittedName>
        <fullName evidence="1">Uncharacterized protein</fullName>
    </submittedName>
</protein>
<organism evidence="1 2">
    <name type="scientific">Segatella oulorum</name>
    <dbReference type="NCBI Taxonomy" id="28136"/>
    <lineage>
        <taxon>Bacteria</taxon>
        <taxon>Pseudomonadati</taxon>
        <taxon>Bacteroidota</taxon>
        <taxon>Bacteroidia</taxon>
        <taxon>Bacteroidales</taxon>
        <taxon>Prevotellaceae</taxon>
        <taxon>Segatella</taxon>
    </lineage>
</organism>
<evidence type="ECO:0000313" key="2">
    <source>
        <dbReference type="Proteomes" id="UP000190065"/>
    </source>
</evidence>
<dbReference type="Proteomes" id="UP000190065">
    <property type="component" value="Unassembled WGS sequence"/>
</dbReference>
<gene>
    <name evidence="1" type="ORF">SAMN02745202_00376</name>
</gene>